<name>A0A0A8Z043_ARUDO</name>
<protein>
    <submittedName>
        <fullName evidence="1">Uncharacterized protein</fullName>
    </submittedName>
</protein>
<accession>A0A0A8Z043</accession>
<dbReference type="EMBL" id="GBRH01265734">
    <property type="protein sequence ID" value="JAD32161.1"/>
    <property type="molecule type" value="Transcribed_RNA"/>
</dbReference>
<reference evidence="1" key="1">
    <citation type="submission" date="2014-09" db="EMBL/GenBank/DDBJ databases">
        <authorList>
            <person name="Magalhaes I.L.F."/>
            <person name="Oliveira U."/>
            <person name="Santos F.R."/>
            <person name="Vidigal T.H.D.A."/>
            <person name="Brescovit A.D."/>
            <person name="Santos A.J."/>
        </authorList>
    </citation>
    <scope>NUCLEOTIDE SEQUENCE</scope>
    <source>
        <tissue evidence="1">Shoot tissue taken approximately 20 cm above the soil surface</tissue>
    </source>
</reference>
<sequence length="56" mass="6437">MQVCFMTKLINNIFCGSTSNKRMQKIGLLHYRFKLNASAQQRCLEKNSQGSTTRIP</sequence>
<reference evidence="1" key="2">
    <citation type="journal article" date="2015" name="Data Brief">
        <title>Shoot transcriptome of the giant reed, Arundo donax.</title>
        <authorList>
            <person name="Barrero R.A."/>
            <person name="Guerrero F.D."/>
            <person name="Moolhuijzen P."/>
            <person name="Goolsby J.A."/>
            <person name="Tidwell J."/>
            <person name="Bellgard S.E."/>
            <person name="Bellgard M.I."/>
        </authorList>
    </citation>
    <scope>NUCLEOTIDE SEQUENCE</scope>
    <source>
        <tissue evidence="1">Shoot tissue taken approximately 20 cm above the soil surface</tissue>
    </source>
</reference>
<organism evidence="1">
    <name type="scientific">Arundo donax</name>
    <name type="common">Giant reed</name>
    <name type="synonym">Donax arundinaceus</name>
    <dbReference type="NCBI Taxonomy" id="35708"/>
    <lineage>
        <taxon>Eukaryota</taxon>
        <taxon>Viridiplantae</taxon>
        <taxon>Streptophyta</taxon>
        <taxon>Embryophyta</taxon>
        <taxon>Tracheophyta</taxon>
        <taxon>Spermatophyta</taxon>
        <taxon>Magnoliopsida</taxon>
        <taxon>Liliopsida</taxon>
        <taxon>Poales</taxon>
        <taxon>Poaceae</taxon>
        <taxon>PACMAD clade</taxon>
        <taxon>Arundinoideae</taxon>
        <taxon>Arundineae</taxon>
        <taxon>Arundo</taxon>
    </lineage>
</organism>
<proteinExistence type="predicted"/>
<dbReference type="AlphaFoldDB" id="A0A0A8Z043"/>
<evidence type="ECO:0000313" key="1">
    <source>
        <dbReference type="EMBL" id="JAD32161.1"/>
    </source>
</evidence>